<proteinExistence type="predicted"/>
<gene>
    <name evidence="2" type="ordered locus">Cyagr_2134</name>
</gene>
<dbReference type="eggNOG" id="COG3754">
    <property type="taxonomic scope" value="Bacteria"/>
</dbReference>
<dbReference type="Pfam" id="PF05045">
    <property type="entry name" value="RgpF"/>
    <property type="match status" value="1"/>
</dbReference>
<accession>K9P956</accession>
<protein>
    <submittedName>
        <fullName evidence="2">Lipopolysaccharide biosynthesis protein</fullName>
    </submittedName>
</protein>
<dbReference type="KEGG" id="cgc:Cyagr_2134"/>
<dbReference type="AlphaFoldDB" id="K9P956"/>
<dbReference type="STRING" id="292564.Cyagr_2134"/>
<evidence type="ECO:0000313" key="2">
    <source>
        <dbReference type="EMBL" id="AFY29251.1"/>
    </source>
</evidence>
<organism evidence="2 3">
    <name type="scientific">Cyanobium gracile (strain ATCC 27147 / PCC 6307)</name>
    <dbReference type="NCBI Taxonomy" id="292564"/>
    <lineage>
        <taxon>Bacteria</taxon>
        <taxon>Bacillati</taxon>
        <taxon>Cyanobacteriota</taxon>
        <taxon>Cyanophyceae</taxon>
        <taxon>Synechococcales</taxon>
        <taxon>Prochlorococcaceae</taxon>
        <taxon>Cyanobium</taxon>
    </lineage>
</organism>
<dbReference type="EMBL" id="CP003495">
    <property type="protein sequence ID" value="AFY29251.1"/>
    <property type="molecule type" value="Genomic_DNA"/>
</dbReference>
<dbReference type="HOGENOM" id="CLU_697784_0_0_3"/>
<sequence length="395" mass="44916">MIVGSSDRQLLSPSLLDISPYLQIFSEHGLPTLMPDWEALEQSSLPRRLLVDGPIRGVLGQKILLILHAYNLDGLASFLSSLRQKAFFHDQVITTDSEEKAKKIKAIHADTMASDCKLLVKVFPNRGRDVLPFWRVLDECGSSYDFFLKVHLKRSKHWEDLGYVERSGTDQDAGTQWSEDIFCCLIPSSSEECNALLAQMACLELGALFPRPHKVVSRFGWGDEQNLIIASIILQELGIDQAKLLAPLIFPAGNMFWGSTKSFLPFTPFFLQEGRYPDEPIPIDGTFLHAAERCSPYLLASNDTDVGILFPPTLESEPSRACLRLLPVDLTRYAGNKEVLDSSPAHLVHQKYTDALVEYREDLRRMRKELEALRLQIQFMNQSRLMKLFRFFRVR</sequence>
<keyword evidence="1" id="KW-0175">Coiled coil</keyword>
<evidence type="ECO:0000313" key="3">
    <source>
        <dbReference type="Proteomes" id="UP000010388"/>
    </source>
</evidence>
<evidence type="ECO:0000256" key="1">
    <source>
        <dbReference type="SAM" id="Coils"/>
    </source>
</evidence>
<feature type="coiled-coil region" evidence="1">
    <location>
        <begin position="349"/>
        <end position="383"/>
    </location>
</feature>
<reference evidence="3" key="1">
    <citation type="journal article" date="2013" name="Proc. Natl. Acad. Sci. U.S.A.">
        <title>Improving the coverage of the cyanobacterial phylum using diversity-driven genome sequencing.</title>
        <authorList>
            <person name="Shih P.M."/>
            <person name="Wu D."/>
            <person name="Latifi A."/>
            <person name="Axen S.D."/>
            <person name="Fewer D.P."/>
            <person name="Talla E."/>
            <person name="Calteau A."/>
            <person name="Cai F."/>
            <person name="Tandeau de Marsac N."/>
            <person name="Rippka R."/>
            <person name="Herdman M."/>
            <person name="Sivonen K."/>
            <person name="Coursin T."/>
            <person name="Laurent T."/>
            <person name="Goodwin L."/>
            <person name="Nolan M."/>
            <person name="Davenport K.W."/>
            <person name="Han C.S."/>
            <person name="Rubin E.M."/>
            <person name="Eisen J.A."/>
            <person name="Woyke T."/>
            <person name="Gugger M."/>
            <person name="Kerfeld C.A."/>
        </authorList>
    </citation>
    <scope>NUCLEOTIDE SEQUENCE [LARGE SCALE GENOMIC DNA]</scope>
    <source>
        <strain evidence="3">ATCC 27147 / PCC 6307</strain>
    </source>
</reference>
<dbReference type="Proteomes" id="UP000010388">
    <property type="component" value="Chromosome"/>
</dbReference>
<dbReference type="InterPro" id="IPR007739">
    <property type="entry name" value="RgpF"/>
</dbReference>
<name>K9P956_CYAGP</name>